<dbReference type="RefSeq" id="WP_136553533.1">
    <property type="nucleotide sequence ID" value="NZ_STGJ01000010.1"/>
</dbReference>
<dbReference type="GO" id="GO:0042597">
    <property type="term" value="C:periplasmic space"/>
    <property type="evidence" value="ECO:0007669"/>
    <property type="project" value="UniProtKB-SubCell"/>
</dbReference>
<sequence>MKMSKLCGVLLLCAWLPGAQAAKSLNVYNWSDYIAEETVPAFEKRTGIKVRYDVYDSNETLKGKLMTGKTGYDVVVPSHNTMGLGVKAGMFRALDKSKLPNWRYVDPELLRLLASFDPGNRYAVPYFWGINTIGINVAKVEKALGGKLPDDPWALVFDPATVAKLKQCGISVYDSPSEFFPEALHYFGKDPNSDNIADYEALMPALGKLRPHYSRFSSSGYINELASGSICVAMGFSGDLHIAKRRAEEAKNGVKIQVLLPKKGLDVWVDTMAIPVDARNIDEAHAFINAMLDPKTAAANANAVSYAPGVSAARPYIDARFTRERSVFPTSQDLQGSYMAKTLSAKTMQGYTRLWQRLKSAR</sequence>
<evidence type="ECO:0000256" key="1">
    <source>
        <dbReference type="ARBA" id="ARBA00004418"/>
    </source>
</evidence>
<proteinExistence type="inferred from homology"/>
<comment type="function">
    <text evidence="5">Required for the activity of the bacterial periplasmic transport system of putrescine.</text>
</comment>
<feature type="chain" id="PRO_5020411843" description="Putrescine-binding periplasmic protein" evidence="6">
    <location>
        <begin position="22"/>
        <end position="362"/>
    </location>
</feature>
<dbReference type="Gene3D" id="3.40.190.10">
    <property type="entry name" value="Periplasmic binding protein-like II"/>
    <property type="match status" value="2"/>
</dbReference>
<name>A0A4T0UU09_9NEIS</name>
<dbReference type="PIRSF" id="PIRSF019574">
    <property type="entry name" value="Periplasmic_polyamine_BP"/>
    <property type="match status" value="1"/>
</dbReference>
<evidence type="ECO:0000256" key="4">
    <source>
        <dbReference type="ARBA" id="ARBA00022764"/>
    </source>
</evidence>
<evidence type="ECO:0000256" key="2">
    <source>
        <dbReference type="ARBA" id="ARBA00022448"/>
    </source>
</evidence>
<dbReference type="SUPFAM" id="SSF53850">
    <property type="entry name" value="Periplasmic binding protein-like II"/>
    <property type="match status" value="1"/>
</dbReference>
<evidence type="ECO:0000256" key="3">
    <source>
        <dbReference type="ARBA" id="ARBA00022729"/>
    </source>
</evidence>
<dbReference type="GO" id="GO:0015846">
    <property type="term" value="P:polyamine transport"/>
    <property type="evidence" value="ECO:0007669"/>
    <property type="project" value="InterPro"/>
</dbReference>
<feature type="signal peptide" evidence="6">
    <location>
        <begin position="1"/>
        <end position="21"/>
    </location>
</feature>
<comment type="similarity">
    <text evidence="5">Belongs to the bacterial solute-binding protein PotD/PotF family.</text>
</comment>
<dbReference type="PRINTS" id="PR00909">
    <property type="entry name" value="SPERMDNBNDNG"/>
</dbReference>
<evidence type="ECO:0000256" key="5">
    <source>
        <dbReference type="PIRNR" id="PIRNR019574"/>
    </source>
</evidence>
<keyword evidence="2 5" id="KW-0813">Transport</keyword>
<keyword evidence="4 5" id="KW-0574">Periplasm</keyword>
<keyword evidence="3 6" id="KW-0732">Signal</keyword>
<comment type="subcellular location">
    <subcellularLocation>
        <location evidence="1 5">Periplasm</location>
    </subcellularLocation>
</comment>
<evidence type="ECO:0000256" key="6">
    <source>
        <dbReference type="SAM" id="SignalP"/>
    </source>
</evidence>
<dbReference type="EMBL" id="STGJ01000010">
    <property type="protein sequence ID" value="TIC82055.1"/>
    <property type="molecule type" value="Genomic_DNA"/>
</dbReference>
<dbReference type="InterPro" id="IPR006059">
    <property type="entry name" value="SBP"/>
</dbReference>
<keyword evidence="8" id="KW-1185">Reference proteome</keyword>
<evidence type="ECO:0000313" key="8">
    <source>
        <dbReference type="Proteomes" id="UP000308891"/>
    </source>
</evidence>
<accession>A0A4T0UU09</accession>
<dbReference type="InterPro" id="IPR001188">
    <property type="entry name" value="Sperm_putr-bd"/>
</dbReference>
<dbReference type="OrthoDB" id="9769319at2"/>
<gene>
    <name evidence="7" type="ORF">E5K04_09860</name>
</gene>
<dbReference type="Proteomes" id="UP000308891">
    <property type="component" value="Unassembled WGS sequence"/>
</dbReference>
<dbReference type="PANTHER" id="PTHR30222:SF12">
    <property type="entry name" value="NORSPERMIDINE SENSOR"/>
    <property type="match status" value="1"/>
</dbReference>
<dbReference type="CDD" id="cd13659">
    <property type="entry name" value="PBP2_PotF"/>
    <property type="match status" value="1"/>
</dbReference>
<comment type="caution">
    <text evidence="7">The sequence shown here is derived from an EMBL/GenBank/DDBJ whole genome shotgun (WGS) entry which is preliminary data.</text>
</comment>
<reference evidence="7 8" key="1">
    <citation type="submission" date="2019-04" db="EMBL/GenBank/DDBJ databases">
        <title>Crenobacter sp. nov.</title>
        <authorList>
            <person name="Shi S."/>
        </authorList>
    </citation>
    <scope>NUCLEOTIDE SEQUENCE [LARGE SCALE GENOMIC DNA]</scope>
    <source>
        <strain evidence="7 8">GY 70310</strain>
    </source>
</reference>
<organism evidence="7 8">
    <name type="scientific">Crenobacter intestini</name>
    <dbReference type="NCBI Taxonomy" id="2563443"/>
    <lineage>
        <taxon>Bacteria</taxon>
        <taxon>Pseudomonadati</taxon>
        <taxon>Pseudomonadota</taxon>
        <taxon>Betaproteobacteria</taxon>
        <taxon>Neisseriales</taxon>
        <taxon>Neisseriaceae</taxon>
        <taxon>Crenobacter</taxon>
    </lineage>
</organism>
<dbReference type="AlphaFoldDB" id="A0A4T0UU09"/>
<protein>
    <recommendedName>
        <fullName evidence="5">Putrescine-binding periplasmic protein</fullName>
    </recommendedName>
</protein>
<evidence type="ECO:0000313" key="7">
    <source>
        <dbReference type="EMBL" id="TIC82055.1"/>
    </source>
</evidence>
<dbReference type="GO" id="GO:0019808">
    <property type="term" value="F:polyamine binding"/>
    <property type="evidence" value="ECO:0007669"/>
    <property type="project" value="InterPro"/>
</dbReference>
<dbReference type="Pfam" id="PF13416">
    <property type="entry name" value="SBP_bac_8"/>
    <property type="match status" value="1"/>
</dbReference>
<dbReference type="PANTHER" id="PTHR30222">
    <property type="entry name" value="SPERMIDINE/PUTRESCINE-BINDING PERIPLASMIC PROTEIN"/>
    <property type="match status" value="1"/>
</dbReference>